<protein>
    <submittedName>
        <fullName evidence="2">Uncharacterized protein</fullName>
    </submittedName>
</protein>
<proteinExistence type="predicted"/>
<organism evidence="2 3">
    <name type="scientific">Sphingomonas aurantiaca</name>
    <dbReference type="NCBI Taxonomy" id="185949"/>
    <lineage>
        <taxon>Bacteria</taxon>
        <taxon>Pseudomonadati</taxon>
        <taxon>Pseudomonadota</taxon>
        <taxon>Alphaproteobacteria</taxon>
        <taxon>Sphingomonadales</taxon>
        <taxon>Sphingomonadaceae</taxon>
        <taxon>Sphingomonas</taxon>
    </lineage>
</organism>
<evidence type="ECO:0000256" key="1">
    <source>
        <dbReference type="SAM" id="Phobius"/>
    </source>
</evidence>
<dbReference type="EMBL" id="CABVLI010000033">
    <property type="protein sequence ID" value="VVT10108.1"/>
    <property type="molecule type" value="Genomic_DNA"/>
</dbReference>
<feature type="transmembrane region" description="Helical" evidence="1">
    <location>
        <begin position="64"/>
        <end position="87"/>
    </location>
</feature>
<evidence type="ECO:0000313" key="2">
    <source>
        <dbReference type="EMBL" id="VVT10108.1"/>
    </source>
</evidence>
<keyword evidence="1" id="KW-0472">Membrane</keyword>
<evidence type="ECO:0000313" key="3">
    <source>
        <dbReference type="Proteomes" id="UP000326857"/>
    </source>
</evidence>
<accession>A0A5E7YY34</accession>
<gene>
    <name evidence="2" type="ORF">SPHINGO391_390389</name>
</gene>
<reference evidence="2 3" key="1">
    <citation type="submission" date="2019-09" db="EMBL/GenBank/DDBJ databases">
        <authorList>
            <person name="Dittami M. S."/>
        </authorList>
    </citation>
    <scope>NUCLEOTIDE SEQUENCE [LARGE SCALE GENOMIC DNA]</scope>
    <source>
        <strain evidence="2">SPHINGO391</strain>
    </source>
</reference>
<keyword evidence="1" id="KW-0812">Transmembrane</keyword>
<dbReference type="Proteomes" id="UP000326857">
    <property type="component" value="Unassembled WGS sequence"/>
</dbReference>
<dbReference type="AlphaFoldDB" id="A0A5E7YY34"/>
<keyword evidence="1" id="KW-1133">Transmembrane helix</keyword>
<sequence length="92" mass="10384">MIFKHPPIADIRLCWQSYWMTWKRISLATLLGAIALPTRFYPMKVALTEWYLHTAPNDGLSGLGVLTGSLYFALACGLVTFGTVLSLRRQRP</sequence>
<name>A0A5E7YY34_9SPHN</name>